<accession>A0A9Q7EWX1</accession>
<dbReference type="Proteomes" id="UP000671879">
    <property type="component" value="Chromosome"/>
</dbReference>
<evidence type="ECO:0008006" key="4">
    <source>
        <dbReference type="Google" id="ProtNLM"/>
    </source>
</evidence>
<sequence length="355" mass="38919">MEFKSGIEPTATYRSMELAKGALTLVRDVMLAQKGETVVITCDSSGDRRVAEATAEAAHAVGARPLLLYYPTPRQTFASEMSAPMAEATAHADVWIEFAYATVMHSQSWRNALERGCRYINLTGMDVAMAVNCIANVDYDLMIEMGRYFQKRLGAADKVEIRSAAGTNLVAFNRGRKIRLSGEKATQKGYPIMLGGQVSWCPIEETINGTLVFDGAVFPPEELGILREPIRLDLVDGVAVKISGGREADVFRSWLESFRDPAMFRLAHYSLGFNPGVTAPTGRIVEDERVFGCIEFGFGSQGKQIMGRCWSAASHTDGITLSPTILLDDDVFEDEGIYRDAHAGELCRKMGVSGY</sequence>
<keyword evidence="3" id="KW-1185">Reference proteome</keyword>
<dbReference type="Pfam" id="PF26233">
    <property type="entry name" value="NicX"/>
    <property type="match status" value="1"/>
</dbReference>
<dbReference type="PANTHER" id="PTHR34448">
    <property type="entry name" value="AMINOPEPTIDASE"/>
    <property type="match status" value="1"/>
</dbReference>
<dbReference type="InterPro" id="IPR052170">
    <property type="entry name" value="M29_Exopeptidase"/>
</dbReference>
<dbReference type="InterPro" id="IPR058739">
    <property type="entry name" value="NicX"/>
</dbReference>
<dbReference type="KEGG" id="aram:KAR29_11815"/>
<gene>
    <name evidence="2" type="ORF">KAR29_11815</name>
</gene>
<reference evidence="3" key="1">
    <citation type="submission" date="2021-04" db="EMBL/GenBank/DDBJ databases">
        <title>A novel Synergistetes isolate from a pyrite-forming mixed culture.</title>
        <authorList>
            <person name="Bunk B."/>
            <person name="Sproer C."/>
            <person name="Spring S."/>
            <person name="Pester M."/>
        </authorList>
    </citation>
    <scope>NUCLEOTIDE SEQUENCE [LARGE SCALE GENOMIC DNA]</scope>
    <source>
        <strain evidence="3">J.5.4.2-T.3.5.2</strain>
    </source>
</reference>
<dbReference type="GO" id="GO:0046872">
    <property type="term" value="F:metal ion binding"/>
    <property type="evidence" value="ECO:0007669"/>
    <property type="project" value="UniProtKB-KW"/>
</dbReference>
<evidence type="ECO:0000313" key="3">
    <source>
        <dbReference type="Proteomes" id="UP000671879"/>
    </source>
</evidence>
<dbReference type="PANTHER" id="PTHR34448:SF1">
    <property type="entry name" value="BLL6088 PROTEIN"/>
    <property type="match status" value="1"/>
</dbReference>
<keyword evidence="1" id="KW-0479">Metal-binding</keyword>
<evidence type="ECO:0000256" key="1">
    <source>
        <dbReference type="ARBA" id="ARBA00022723"/>
    </source>
</evidence>
<organism evidence="2 3">
    <name type="scientific">Aminithiophilus ramosus</name>
    <dbReference type="NCBI Taxonomy" id="3029084"/>
    <lineage>
        <taxon>Bacteria</taxon>
        <taxon>Thermotogati</taxon>
        <taxon>Synergistota</taxon>
        <taxon>Synergistia</taxon>
        <taxon>Synergistales</taxon>
        <taxon>Aminithiophilaceae</taxon>
        <taxon>Aminithiophilus</taxon>
    </lineage>
</organism>
<dbReference type="EMBL" id="CP072943">
    <property type="protein sequence ID" value="QTX31990.1"/>
    <property type="molecule type" value="Genomic_DNA"/>
</dbReference>
<dbReference type="RefSeq" id="WP_274373190.1">
    <property type="nucleotide sequence ID" value="NZ_CP072943.1"/>
</dbReference>
<protein>
    <recommendedName>
        <fullName evidence="4">Leucyl aminopeptidase (Aminopeptidase T)</fullName>
    </recommendedName>
</protein>
<name>A0A9Q7EWX1_9BACT</name>
<proteinExistence type="predicted"/>
<dbReference type="SUPFAM" id="SSF144052">
    <property type="entry name" value="Thermophilic metalloprotease-like"/>
    <property type="match status" value="1"/>
</dbReference>
<dbReference type="AlphaFoldDB" id="A0A9Q7EWX1"/>
<evidence type="ECO:0000313" key="2">
    <source>
        <dbReference type="EMBL" id="QTX31990.1"/>
    </source>
</evidence>